<comment type="caution">
    <text evidence="6">The sequence shown here is derived from an EMBL/GenBank/DDBJ whole genome shotgun (WGS) entry which is preliminary data.</text>
</comment>
<keyword evidence="4" id="KW-0456">Lyase</keyword>
<dbReference type="GO" id="GO:0016846">
    <property type="term" value="F:carbon-sulfur lyase activity"/>
    <property type="evidence" value="ECO:0007669"/>
    <property type="project" value="InterPro"/>
</dbReference>
<dbReference type="RefSeq" id="WP_111527440.1">
    <property type="nucleotide sequence ID" value="NZ_JBHRSG010000005.1"/>
</dbReference>
<sequence>MSFSGGCQCGAVRFTAERLGAASICHCRMCQKATGNFFGPYVDAFELVWTNGPPAHFQSSEAVKRGFCARCGTPLTFESKGNVGVMIGALDDPEAAPPVTQLLFPEKLSYVDHLGELPAWTNLKTGLGAAETFAGVVSRQQPDEA</sequence>
<dbReference type="PANTHER" id="PTHR33337">
    <property type="entry name" value="GFA DOMAIN-CONTAINING PROTEIN"/>
    <property type="match status" value="1"/>
</dbReference>
<dbReference type="SUPFAM" id="SSF51316">
    <property type="entry name" value="Mss4-like"/>
    <property type="match status" value="1"/>
</dbReference>
<keyword evidence="7" id="KW-1185">Reference proteome</keyword>
<evidence type="ECO:0000256" key="3">
    <source>
        <dbReference type="ARBA" id="ARBA00022833"/>
    </source>
</evidence>
<dbReference type="AlphaFoldDB" id="A0A328ALF2"/>
<evidence type="ECO:0000256" key="1">
    <source>
        <dbReference type="ARBA" id="ARBA00005495"/>
    </source>
</evidence>
<name>A0A328ALF2_9CAUL</name>
<evidence type="ECO:0000259" key="5">
    <source>
        <dbReference type="PROSITE" id="PS51891"/>
    </source>
</evidence>
<dbReference type="EMBL" id="QFYQ01000001">
    <property type="protein sequence ID" value="RAK53688.1"/>
    <property type="molecule type" value="Genomic_DNA"/>
</dbReference>
<proteinExistence type="inferred from homology"/>
<protein>
    <submittedName>
        <fullName evidence="6">GFA family protein</fullName>
    </submittedName>
</protein>
<keyword evidence="2" id="KW-0479">Metal-binding</keyword>
<feature type="domain" description="CENP-V/GFA" evidence="5">
    <location>
        <begin position="3"/>
        <end position="112"/>
    </location>
</feature>
<dbReference type="GO" id="GO:0046872">
    <property type="term" value="F:metal ion binding"/>
    <property type="evidence" value="ECO:0007669"/>
    <property type="project" value="UniProtKB-KW"/>
</dbReference>
<dbReference type="PROSITE" id="PS51891">
    <property type="entry name" value="CENP_V_GFA"/>
    <property type="match status" value="1"/>
</dbReference>
<evidence type="ECO:0000313" key="7">
    <source>
        <dbReference type="Proteomes" id="UP000249254"/>
    </source>
</evidence>
<dbReference type="Proteomes" id="UP000249254">
    <property type="component" value="Unassembled WGS sequence"/>
</dbReference>
<keyword evidence="3" id="KW-0862">Zinc</keyword>
<dbReference type="OrthoDB" id="7186766at2"/>
<comment type="similarity">
    <text evidence="1">Belongs to the Gfa family.</text>
</comment>
<evidence type="ECO:0000256" key="4">
    <source>
        <dbReference type="ARBA" id="ARBA00023239"/>
    </source>
</evidence>
<reference evidence="7" key="1">
    <citation type="submission" date="2018-05" db="EMBL/GenBank/DDBJ databases">
        <authorList>
            <person name="Li X."/>
        </authorList>
    </citation>
    <scope>NUCLEOTIDE SEQUENCE [LARGE SCALE GENOMIC DNA]</scope>
    <source>
        <strain evidence="7">LX32</strain>
    </source>
</reference>
<dbReference type="Gene3D" id="3.90.1590.10">
    <property type="entry name" value="glutathione-dependent formaldehyde- activating enzyme (gfa)"/>
    <property type="match status" value="1"/>
</dbReference>
<accession>A0A328ALF2</accession>
<dbReference type="InterPro" id="IPR011057">
    <property type="entry name" value="Mss4-like_sf"/>
</dbReference>
<gene>
    <name evidence="6" type="ORF">DJ017_03675</name>
</gene>
<dbReference type="PANTHER" id="PTHR33337:SF40">
    <property type="entry name" value="CENP-V_GFA DOMAIN-CONTAINING PROTEIN-RELATED"/>
    <property type="match status" value="1"/>
</dbReference>
<evidence type="ECO:0000313" key="6">
    <source>
        <dbReference type="EMBL" id="RAK53688.1"/>
    </source>
</evidence>
<organism evidence="6 7">
    <name type="scientific">Phenylobacterium soli</name>
    <dbReference type="NCBI Taxonomy" id="2170551"/>
    <lineage>
        <taxon>Bacteria</taxon>
        <taxon>Pseudomonadati</taxon>
        <taxon>Pseudomonadota</taxon>
        <taxon>Alphaproteobacteria</taxon>
        <taxon>Caulobacterales</taxon>
        <taxon>Caulobacteraceae</taxon>
        <taxon>Phenylobacterium</taxon>
    </lineage>
</organism>
<dbReference type="Pfam" id="PF04828">
    <property type="entry name" value="GFA"/>
    <property type="match status" value="1"/>
</dbReference>
<evidence type="ECO:0000256" key="2">
    <source>
        <dbReference type="ARBA" id="ARBA00022723"/>
    </source>
</evidence>
<dbReference type="InterPro" id="IPR006913">
    <property type="entry name" value="CENP-V/GFA"/>
</dbReference>